<keyword evidence="3 4" id="KW-0456">Lyase</keyword>
<sequence length="96" mass="10842">MDLLDDSSVDRRLADVPEWRREGNEIRRTIKASDFPTAIRIVDEVAVEAEKLNHHPDIDIRWRTLHLTLSTHDAGGLTEMDFTLAARIDAIAASHA</sequence>
<gene>
    <name evidence="5" type="ORF">FHR32_001038</name>
</gene>
<dbReference type="Pfam" id="PF01329">
    <property type="entry name" value="Pterin_4a"/>
    <property type="match status" value="1"/>
</dbReference>
<dbReference type="AlphaFoldDB" id="A0A7W7W7D8"/>
<evidence type="ECO:0000313" key="6">
    <source>
        <dbReference type="Proteomes" id="UP000534286"/>
    </source>
</evidence>
<dbReference type="GO" id="GO:0008124">
    <property type="term" value="F:4-alpha-hydroxytetrahydrobiopterin dehydratase activity"/>
    <property type="evidence" value="ECO:0007669"/>
    <property type="project" value="UniProtKB-UniRule"/>
</dbReference>
<dbReference type="Proteomes" id="UP000534286">
    <property type="component" value="Unassembled WGS sequence"/>
</dbReference>
<protein>
    <recommendedName>
        <fullName evidence="4">Putative pterin-4-alpha-carbinolamine dehydratase</fullName>
        <shortName evidence="4">PHS</shortName>
        <ecNumber evidence="4">4.2.1.96</ecNumber>
    </recommendedName>
    <alternativeName>
        <fullName evidence="4">4-alpha-hydroxy-tetrahydropterin dehydratase</fullName>
    </alternativeName>
    <alternativeName>
        <fullName evidence="4">Pterin carbinolamine dehydratase</fullName>
        <shortName evidence="4">PCD</shortName>
    </alternativeName>
</protein>
<keyword evidence="6" id="KW-1185">Reference proteome</keyword>
<dbReference type="EC" id="4.2.1.96" evidence="4"/>
<dbReference type="NCBIfam" id="NF002017">
    <property type="entry name" value="PRK00823.1-2"/>
    <property type="match status" value="1"/>
</dbReference>
<dbReference type="PANTHER" id="PTHR12599:SF0">
    <property type="entry name" value="PTERIN-4-ALPHA-CARBINOLAMINE DEHYDRATASE"/>
    <property type="match status" value="1"/>
</dbReference>
<dbReference type="PANTHER" id="PTHR12599">
    <property type="entry name" value="PTERIN-4-ALPHA-CARBINOLAMINE DEHYDRATASE"/>
    <property type="match status" value="1"/>
</dbReference>
<comment type="similarity">
    <text evidence="2 4">Belongs to the pterin-4-alpha-carbinolamine dehydratase family.</text>
</comment>
<organism evidence="5 6">
    <name type="scientific">Streptosporangium album</name>
    <dbReference type="NCBI Taxonomy" id="47479"/>
    <lineage>
        <taxon>Bacteria</taxon>
        <taxon>Bacillati</taxon>
        <taxon>Actinomycetota</taxon>
        <taxon>Actinomycetes</taxon>
        <taxon>Streptosporangiales</taxon>
        <taxon>Streptosporangiaceae</taxon>
        <taxon>Streptosporangium</taxon>
    </lineage>
</organism>
<name>A0A7W7W7D8_9ACTN</name>
<comment type="catalytic activity">
    <reaction evidence="1 4">
        <text>(4aS,6R)-4a-hydroxy-L-erythro-5,6,7,8-tetrahydrobiopterin = (6R)-L-erythro-6,7-dihydrobiopterin + H2O</text>
        <dbReference type="Rhea" id="RHEA:11920"/>
        <dbReference type="ChEBI" id="CHEBI:15377"/>
        <dbReference type="ChEBI" id="CHEBI:15642"/>
        <dbReference type="ChEBI" id="CHEBI:43120"/>
        <dbReference type="EC" id="4.2.1.96"/>
    </reaction>
</comment>
<evidence type="ECO:0000256" key="4">
    <source>
        <dbReference type="HAMAP-Rule" id="MF_00434"/>
    </source>
</evidence>
<proteinExistence type="inferred from homology"/>
<accession>A0A7W7W7D8</accession>
<evidence type="ECO:0000313" key="5">
    <source>
        <dbReference type="EMBL" id="MBB4936733.1"/>
    </source>
</evidence>
<dbReference type="GO" id="GO:0006729">
    <property type="term" value="P:tetrahydrobiopterin biosynthetic process"/>
    <property type="evidence" value="ECO:0007669"/>
    <property type="project" value="InterPro"/>
</dbReference>
<dbReference type="CDD" id="cd00488">
    <property type="entry name" value="PCD_DCoH"/>
    <property type="match status" value="1"/>
</dbReference>
<evidence type="ECO:0000256" key="1">
    <source>
        <dbReference type="ARBA" id="ARBA00001554"/>
    </source>
</evidence>
<dbReference type="InterPro" id="IPR001533">
    <property type="entry name" value="Pterin_deHydtase"/>
</dbReference>
<dbReference type="SUPFAM" id="SSF55248">
    <property type="entry name" value="PCD-like"/>
    <property type="match status" value="1"/>
</dbReference>
<comment type="caution">
    <text evidence="5">The sequence shown here is derived from an EMBL/GenBank/DDBJ whole genome shotgun (WGS) entry which is preliminary data.</text>
</comment>
<evidence type="ECO:0000256" key="2">
    <source>
        <dbReference type="ARBA" id="ARBA00006472"/>
    </source>
</evidence>
<dbReference type="RefSeq" id="WP_184753233.1">
    <property type="nucleotide sequence ID" value="NZ_BAABEK010000058.1"/>
</dbReference>
<dbReference type="InterPro" id="IPR036428">
    <property type="entry name" value="PCD_sf"/>
</dbReference>
<dbReference type="EMBL" id="JACHJU010000001">
    <property type="protein sequence ID" value="MBB4936733.1"/>
    <property type="molecule type" value="Genomic_DNA"/>
</dbReference>
<reference evidence="5 6" key="1">
    <citation type="submission" date="2020-08" db="EMBL/GenBank/DDBJ databases">
        <title>Sequencing the genomes of 1000 actinobacteria strains.</title>
        <authorList>
            <person name="Klenk H.-P."/>
        </authorList>
    </citation>
    <scope>NUCLEOTIDE SEQUENCE [LARGE SCALE GENOMIC DNA]</scope>
    <source>
        <strain evidence="5 6">DSM 43023</strain>
    </source>
</reference>
<dbReference type="Gene3D" id="3.30.1360.20">
    <property type="entry name" value="Transcriptional coactivator/pterin dehydratase"/>
    <property type="match status" value="1"/>
</dbReference>
<dbReference type="HAMAP" id="MF_00434">
    <property type="entry name" value="Pterin_4_alpha"/>
    <property type="match status" value="1"/>
</dbReference>
<evidence type="ECO:0000256" key="3">
    <source>
        <dbReference type="ARBA" id="ARBA00023239"/>
    </source>
</evidence>